<keyword evidence="2" id="KW-0732">Signal</keyword>
<dbReference type="AlphaFoldDB" id="A0A835YMI2"/>
<feature type="region of interest" description="Disordered" evidence="1">
    <location>
        <begin position="214"/>
        <end position="238"/>
    </location>
</feature>
<evidence type="ECO:0000256" key="1">
    <source>
        <dbReference type="SAM" id="MobiDB-lite"/>
    </source>
</evidence>
<organism evidence="3 4">
    <name type="scientific">Tribonema minus</name>
    <dbReference type="NCBI Taxonomy" id="303371"/>
    <lineage>
        <taxon>Eukaryota</taxon>
        <taxon>Sar</taxon>
        <taxon>Stramenopiles</taxon>
        <taxon>Ochrophyta</taxon>
        <taxon>PX clade</taxon>
        <taxon>Xanthophyceae</taxon>
        <taxon>Tribonematales</taxon>
        <taxon>Tribonemataceae</taxon>
        <taxon>Tribonema</taxon>
    </lineage>
</organism>
<comment type="caution">
    <text evidence="3">The sequence shown here is derived from an EMBL/GenBank/DDBJ whole genome shotgun (WGS) entry which is preliminary data.</text>
</comment>
<evidence type="ECO:0000256" key="2">
    <source>
        <dbReference type="SAM" id="SignalP"/>
    </source>
</evidence>
<evidence type="ECO:0000313" key="3">
    <source>
        <dbReference type="EMBL" id="KAG5177486.1"/>
    </source>
</evidence>
<reference evidence="3" key="1">
    <citation type="submission" date="2021-02" db="EMBL/GenBank/DDBJ databases">
        <title>First Annotated Genome of the Yellow-green Alga Tribonema minus.</title>
        <authorList>
            <person name="Mahan K.M."/>
        </authorList>
    </citation>
    <scope>NUCLEOTIDE SEQUENCE</scope>
    <source>
        <strain evidence="3">UTEX B ZZ1240</strain>
    </source>
</reference>
<dbReference type="OrthoDB" id="196775at2759"/>
<protein>
    <submittedName>
        <fullName evidence="3">Uncharacterized protein</fullName>
    </submittedName>
</protein>
<keyword evidence="4" id="KW-1185">Reference proteome</keyword>
<proteinExistence type="predicted"/>
<accession>A0A835YMI2</accession>
<name>A0A835YMI2_9STRA</name>
<evidence type="ECO:0000313" key="4">
    <source>
        <dbReference type="Proteomes" id="UP000664859"/>
    </source>
</evidence>
<sequence length="238" mass="24539">MHATSAVALVAVLATAGAFAPATPLVAPRCTASMKMALRPDDFVPSELFMQQYLGQDGIRYSMGKTPQEIETEGDYGFFEAIFGQTSNNAAKMELKKQARESAKKVLYTERAKEWLVKYGYPRAFPAYVDNSGEDAAESAPVVKAAMAAVAEPVAAVKAAAPKIAAVAKKAAATVKAAPAAPKAAPVASATKSAPKAGRVIAAKPVAAAAAAAPRAAVTRSAPKPKGNLANLPKRSSK</sequence>
<feature type="signal peptide" evidence="2">
    <location>
        <begin position="1"/>
        <end position="22"/>
    </location>
</feature>
<gene>
    <name evidence="3" type="ORF">JKP88DRAFT_86514</name>
</gene>
<dbReference type="Proteomes" id="UP000664859">
    <property type="component" value="Unassembled WGS sequence"/>
</dbReference>
<dbReference type="EMBL" id="JAFCMP010000525">
    <property type="protein sequence ID" value="KAG5177486.1"/>
    <property type="molecule type" value="Genomic_DNA"/>
</dbReference>
<feature type="chain" id="PRO_5032786573" evidence="2">
    <location>
        <begin position="23"/>
        <end position="238"/>
    </location>
</feature>